<organism evidence="3 4">
    <name type="scientific">Lacticaseibacillus paracasei (strain ATCC 334 / BCRC 17002 / CCUG 31169 / CIP 107868 / KCTC 3260 / NRRL B-441)</name>
    <name type="common">Lactobacillus paracasei</name>
    <dbReference type="NCBI Taxonomy" id="321967"/>
    <lineage>
        <taxon>Bacteria</taxon>
        <taxon>Bacillati</taxon>
        <taxon>Bacillota</taxon>
        <taxon>Bacilli</taxon>
        <taxon>Lactobacillales</taxon>
        <taxon>Lactobacillaceae</taxon>
        <taxon>Lacticaseibacillus</taxon>
    </lineage>
</organism>
<dbReference type="Pfam" id="PF02604">
    <property type="entry name" value="PhdYeFM_antitox"/>
    <property type="match status" value="1"/>
</dbReference>
<dbReference type="EMBL" id="CP000423">
    <property type="protein sequence ID" value="ABJ69173.1"/>
    <property type="molecule type" value="Genomic_DNA"/>
</dbReference>
<gene>
    <name evidence="3" type="ordered locus">LSEI_0313</name>
</gene>
<evidence type="ECO:0000313" key="3">
    <source>
        <dbReference type="EMBL" id="ABJ69173.1"/>
    </source>
</evidence>
<dbReference type="Gene3D" id="3.40.1620.10">
    <property type="entry name" value="YefM-like domain"/>
    <property type="match status" value="1"/>
</dbReference>
<dbReference type="SUPFAM" id="SSF143120">
    <property type="entry name" value="YefM-like"/>
    <property type="match status" value="1"/>
</dbReference>
<evidence type="ECO:0000256" key="2">
    <source>
        <dbReference type="RuleBase" id="RU362080"/>
    </source>
</evidence>
<comment type="similarity">
    <text evidence="1 2">Belongs to the phD/YefM antitoxin family.</text>
</comment>
<dbReference type="HOGENOM" id="CLU_1738207_0_0_9"/>
<dbReference type="InterPro" id="IPR006442">
    <property type="entry name" value="Antitoxin_Phd/YefM"/>
</dbReference>
<keyword evidence="4" id="KW-1185">Reference proteome</keyword>
<reference evidence="3 4" key="1">
    <citation type="journal article" date="2006" name="Proc. Natl. Acad. Sci. U.S.A.">
        <title>Comparative genomics of the lactic acid bacteria.</title>
        <authorList>
            <person name="Makarova K."/>
            <person name="Slesarev A."/>
            <person name="Wolf Y."/>
            <person name="Sorokin A."/>
            <person name="Mirkin B."/>
            <person name="Koonin E."/>
            <person name="Pavlov A."/>
            <person name="Pavlova N."/>
            <person name="Karamychev V."/>
            <person name="Polouchine N."/>
            <person name="Shakhova V."/>
            <person name="Grigoriev I."/>
            <person name="Lou Y."/>
            <person name="Rohksar D."/>
            <person name="Lucas S."/>
            <person name="Huang K."/>
            <person name="Goodstein D.M."/>
            <person name="Hawkins T."/>
            <person name="Plengvidhya V."/>
            <person name="Welker D."/>
            <person name="Hughes J."/>
            <person name="Goh Y."/>
            <person name="Benson A."/>
            <person name="Baldwin K."/>
            <person name="Lee J.H."/>
            <person name="Diaz-Muniz I."/>
            <person name="Dosti B."/>
            <person name="Smeianov V."/>
            <person name="Wechter W."/>
            <person name="Barabote R."/>
            <person name="Lorca G."/>
            <person name="Altermann E."/>
            <person name="Barrangou R."/>
            <person name="Ganesan B."/>
            <person name="Xie Y."/>
            <person name="Rawsthorne H."/>
            <person name="Tamir D."/>
            <person name="Parker C."/>
            <person name="Breidt F."/>
            <person name="Broadbent J."/>
            <person name="Hutkins R."/>
            <person name="O'Sullivan D."/>
            <person name="Steele J."/>
            <person name="Unlu G."/>
            <person name="Saier M."/>
            <person name="Klaenhammer T."/>
            <person name="Richardson P."/>
            <person name="Kozyavkin S."/>
            <person name="Weimer B."/>
            <person name="Mills D."/>
        </authorList>
    </citation>
    <scope>NUCLEOTIDE SEQUENCE [LARGE SCALE GENOMIC DNA]</scope>
    <source>
        <strain evidence="4">ATCC 334 / BCRC 17002 / CCUG 31169 / CIP 107868 / KCTC 3260 / NRRL B-441</strain>
    </source>
</reference>
<comment type="function">
    <text evidence="2">Antitoxin component of a type II toxin-antitoxin (TA) system.</text>
</comment>
<dbReference type="PaxDb" id="321967-LSEI_0313"/>
<dbReference type="InterPro" id="IPR036165">
    <property type="entry name" value="YefM-like_sf"/>
</dbReference>
<proteinExistence type="inferred from homology"/>
<dbReference type="AlphaFoldDB" id="Q03C99"/>
<dbReference type="STRING" id="321967.LSEI_0313"/>
<dbReference type="KEGG" id="lca:LSEI_0313"/>
<evidence type="ECO:0000256" key="1">
    <source>
        <dbReference type="ARBA" id="ARBA00009981"/>
    </source>
</evidence>
<dbReference type="Proteomes" id="UP000001651">
    <property type="component" value="Chromosome"/>
</dbReference>
<sequence length="150" mass="16920">MSYHHFKQHLKDHLKQVNEDAIPLVVTFKNPDDNVVVMSKRDFDATEETMYLLSNPELMARIRRGDAQITAGKAKRQIYQTYNQGAIDQLSVQLKQESWQSCEVSTTASFLVLIKVGFAPVIYSLYPHLIFANAARTSSPIGMDGKAPSF</sequence>
<protein>
    <recommendedName>
        <fullName evidence="2">Antitoxin</fullName>
    </recommendedName>
</protein>
<accession>Q03C99</accession>
<name>Q03C99_LACP3</name>
<dbReference type="NCBIfam" id="TIGR01552">
    <property type="entry name" value="phd_fam"/>
    <property type="match status" value="1"/>
</dbReference>
<evidence type="ECO:0000313" key="4">
    <source>
        <dbReference type="Proteomes" id="UP000001651"/>
    </source>
</evidence>